<evidence type="ECO:0000256" key="16">
    <source>
        <dbReference type="ARBA" id="ARBA00047614"/>
    </source>
</evidence>
<dbReference type="NCBIfam" id="NF002378">
    <property type="entry name" value="PRK01372.1"/>
    <property type="match status" value="1"/>
</dbReference>
<evidence type="ECO:0000256" key="15">
    <source>
        <dbReference type="ARBA" id="ARBA00023316"/>
    </source>
</evidence>
<keyword evidence="10 21" id="KW-0067">ATP-binding</keyword>
<dbReference type="InterPro" id="IPR011095">
    <property type="entry name" value="Dala_Dala_lig_C"/>
</dbReference>
<dbReference type="FunFam" id="3.30.470.20:FF:000008">
    <property type="entry name" value="D-alanine--D-alanine ligase"/>
    <property type="match status" value="1"/>
</dbReference>
<dbReference type="GO" id="GO:0009252">
    <property type="term" value="P:peptidoglycan biosynthetic process"/>
    <property type="evidence" value="ECO:0007669"/>
    <property type="project" value="UniProtKB-UniRule"/>
</dbReference>
<dbReference type="RefSeq" id="WP_338394091.1">
    <property type="nucleotide sequence ID" value="NZ_AP025314.1"/>
</dbReference>
<evidence type="ECO:0000313" key="24">
    <source>
        <dbReference type="Proteomes" id="UP001348817"/>
    </source>
</evidence>
<keyword evidence="7 18" id="KW-0436">Ligase</keyword>
<evidence type="ECO:0000256" key="18">
    <source>
        <dbReference type="HAMAP-Rule" id="MF_00047"/>
    </source>
</evidence>
<evidence type="ECO:0000256" key="2">
    <source>
        <dbReference type="ARBA" id="ARBA00003921"/>
    </source>
</evidence>
<dbReference type="GO" id="GO:0005524">
    <property type="term" value="F:ATP binding"/>
    <property type="evidence" value="ECO:0007669"/>
    <property type="project" value="UniProtKB-UniRule"/>
</dbReference>
<evidence type="ECO:0000256" key="21">
    <source>
        <dbReference type="PROSITE-ProRule" id="PRU00409"/>
    </source>
</evidence>
<name>A0AAU9CLQ7_9BACT</name>
<dbReference type="PROSITE" id="PS00843">
    <property type="entry name" value="DALA_DALA_LIGASE_1"/>
    <property type="match status" value="1"/>
</dbReference>
<feature type="binding site" evidence="20">
    <location>
        <position position="303"/>
    </location>
    <ligand>
        <name>Mg(2+)</name>
        <dbReference type="ChEBI" id="CHEBI:18420"/>
        <label>2</label>
    </ligand>
</feature>
<dbReference type="SUPFAM" id="SSF52440">
    <property type="entry name" value="PreATP-grasp domain"/>
    <property type="match status" value="1"/>
</dbReference>
<dbReference type="Gene3D" id="3.30.1490.20">
    <property type="entry name" value="ATP-grasp fold, A domain"/>
    <property type="match status" value="1"/>
</dbReference>
<keyword evidence="13 18" id="KW-0573">Peptidoglycan synthesis</keyword>
<feature type="binding site" evidence="20">
    <location>
        <position position="303"/>
    </location>
    <ligand>
        <name>Mg(2+)</name>
        <dbReference type="ChEBI" id="CHEBI:18420"/>
        <label>1</label>
    </ligand>
</feature>
<dbReference type="KEGG" id="fax:FUAX_12940"/>
<dbReference type="InterPro" id="IPR005905">
    <property type="entry name" value="D_ala_D_ala"/>
</dbReference>
<dbReference type="NCBIfam" id="TIGR01205">
    <property type="entry name" value="D_ala_D_alaTIGR"/>
    <property type="match status" value="1"/>
</dbReference>
<dbReference type="InterPro" id="IPR016185">
    <property type="entry name" value="PreATP-grasp_dom_sf"/>
</dbReference>
<dbReference type="Gene3D" id="3.40.50.20">
    <property type="match status" value="1"/>
</dbReference>
<comment type="subcellular location">
    <subcellularLocation>
        <location evidence="3 18">Cytoplasm</location>
    </subcellularLocation>
</comment>
<keyword evidence="6 18" id="KW-0963">Cytoplasm</keyword>
<dbReference type="GO" id="GO:0008360">
    <property type="term" value="P:regulation of cell shape"/>
    <property type="evidence" value="ECO:0007669"/>
    <property type="project" value="UniProtKB-KW"/>
</dbReference>
<evidence type="ECO:0000256" key="7">
    <source>
        <dbReference type="ARBA" id="ARBA00022598"/>
    </source>
</evidence>
<keyword evidence="11 20" id="KW-0460">Magnesium</keyword>
<protein>
    <recommendedName>
        <fullName evidence="18">D-alanine--D-alanine ligase</fullName>
        <ecNumber evidence="18">6.3.2.4</ecNumber>
    </recommendedName>
    <alternativeName>
        <fullName evidence="18">D-Ala-D-Ala ligase</fullName>
    </alternativeName>
    <alternativeName>
        <fullName evidence="18">D-alanylalanine synthetase</fullName>
    </alternativeName>
</protein>
<dbReference type="InterPro" id="IPR000291">
    <property type="entry name" value="D-Ala_lig_Van_CS"/>
</dbReference>
<dbReference type="InterPro" id="IPR011127">
    <property type="entry name" value="Dala_Dala_lig_N"/>
</dbReference>
<evidence type="ECO:0000256" key="19">
    <source>
        <dbReference type="PIRSR" id="PIRSR039102-1"/>
    </source>
</evidence>
<dbReference type="GO" id="GO:0071555">
    <property type="term" value="P:cell wall organization"/>
    <property type="evidence" value="ECO:0007669"/>
    <property type="project" value="UniProtKB-KW"/>
</dbReference>
<dbReference type="EC" id="6.3.2.4" evidence="18"/>
<evidence type="ECO:0000256" key="13">
    <source>
        <dbReference type="ARBA" id="ARBA00022984"/>
    </source>
</evidence>
<dbReference type="GO" id="GO:0005829">
    <property type="term" value="C:cytosol"/>
    <property type="evidence" value="ECO:0007669"/>
    <property type="project" value="TreeGrafter"/>
</dbReference>
<evidence type="ECO:0000256" key="12">
    <source>
        <dbReference type="ARBA" id="ARBA00022960"/>
    </source>
</evidence>
<keyword evidence="24" id="KW-1185">Reference proteome</keyword>
<evidence type="ECO:0000256" key="9">
    <source>
        <dbReference type="ARBA" id="ARBA00022741"/>
    </source>
</evidence>
<dbReference type="PROSITE" id="PS50975">
    <property type="entry name" value="ATP_GRASP"/>
    <property type="match status" value="1"/>
</dbReference>
<dbReference type="NCBIfam" id="NF002528">
    <property type="entry name" value="PRK01966.1-4"/>
    <property type="match status" value="1"/>
</dbReference>
<gene>
    <name evidence="23" type="primary">ddlA</name>
    <name evidence="18" type="synonym">ddl</name>
    <name evidence="23" type="ORF">FUAX_12940</name>
</gene>
<feature type="active site" evidence="19">
    <location>
        <position position="16"/>
    </location>
</feature>
<reference evidence="23 24" key="1">
    <citation type="submission" date="2021-12" db="EMBL/GenBank/DDBJ databases">
        <title>Genome sequencing of bacteria with rrn-lacking chromosome and rrn-plasmid.</title>
        <authorList>
            <person name="Anda M."/>
            <person name="Iwasaki W."/>
        </authorList>
    </citation>
    <scope>NUCLEOTIDE SEQUENCE [LARGE SCALE GENOMIC DNA]</scope>
    <source>
        <strain evidence="23 24">DSM 100852</strain>
    </source>
</reference>
<comment type="similarity">
    <text evidence="5 18">Belongs to the D-alanine--D-alanine ligase family.</text>
</comment>
<evidence type="ECO:0000256" key="5">
    <source>
        <dbReference type="ARBA" id="ARBA00010871"/>
    </source>
</evidence>
<evidence type="ECO:0000256" key="17">
    <source>
        <dbReference type="ARBA" id="ARBA00060592"/>
    </source>
</evidence>
<feature type="binding site" evidence="20">
    <location>
        <position position="305"/>
    </location>
    <ligand>
        <name>Mg(2+)</name>
        <dbReference type="ChEBI" id="CHEBI:18420"/>
        <label>2</label>
    </ligand>
</feature>
<evidence type="ECO:0000256" key="1">
    <source>
        <dbReference type="ARBA" id="ARBA00001936"/>
    </source>
</evidence>
<dbReference type="HAMAP" id="MF_00047">
    <property type="entry name" value="Dala_Dala_lig"/>
    <property type="match status" value="1"/>
</dbReference>
<feature type="binding site" evidence="20">
    <location>
        <position position="290"/>
    </location>
    <ligand>
        <name>Mg(2+)</name>
        <dbReference type="ChEBI" id="CHEBI:18420"/>
        <label>1</label>
    </ligand>
</feature>
<evidence type="ECO:0000256" key="11">
    <source>
        <dbReference type="ARBA" id="ARBA00022842"/>
    </source>
</evidence>
<evidence type="ECO:0000259" key="22">
    <source>
        <dbReference type="PROSITE" id="PS50975"/>
    </source>
</evidence>
<dbReference type="GO" id="GO:0008716">
    <property type="term" value="F:D-alanine-D-alanine ligase activity"/>
    <property type="evidence" value="ECO:0007669"/>
    <property type="project" value="UniProtKB-UniRule"/>
</dbReference>
<keyword evidence="8 20" id="KW-0479">Metal-binding</keyword>
<dbReference type="AlphaFoldDB" id="A0AAU9CLQ7"/>
<evidence type="ECO:0000256" key="14">
    <source>
        <dbReference type="ARBA" id="ARBA00023211"/>
    </source>
</evidence>
<evidence type="ECO:0000256" key="8">
    <source>
        <dbReference type="ARBA" id="ARBA00022723"/>
    </source>
</evidence>
<keyword evidence="12 18" id="KW-0133">Cell shape</keyword>
<comment type="cofactor">
    <cofactor evidence="1">
        <name>Mn(2+)</name>
        <dbReference type="ChEBI" id="CHEBI:29035"/>
    </cofactor>
</comment>
<dbReference type="FunFam" id="3.30.1490.20:FF:000007">
    <property type="entry name" value="D-alanine--D-alanine ligase"/>
    <property type="match status" value="1"/>
</dbReference>
<dbReference type="Pfam" id="PF01820">
    <property type="entry name" value="Dala_Dala_lig_N"/>
    <property type="match status" value="1"/>
</dbReference>
<comment type="pathway">
    <text evidence="17">Glycan biosynthesis.</text>
</comment>
<dbReference type="PANTHER" id="PTHR23132:SF25">
    <property type="entry name" value="D-ALANINE--D-ALANINE LIGASE A"/>
    <property type="match status" value="1"/>
</dbReference>
<comment type="catalytic activity">
    <reaction evidence="16 18">
        <text>2 D-alanine + ATP = D-alanyl-D-alanine + ADP + phosphate + H(+)</text>
        <dbReference type="Rhea" id="RHEA:11224"/>
        <dbReference type="ChEBI" id="CHEBI:15378"/>
        <dbReference type="ChEBI" id="CHEBI:30616"/>
        <dbReference type="ChEBI" id="CHEBI:43474"/>
        <dbReference type="ChEBI" id="CHEBI:57416"/>
        <dbReference type="ChEBI" id="CHEBI:57822"/>
        <dbReference type="ChEBI" id="CHEBI:456216"/>
        <dbReference type="EC" id="6.3.2.4"/>
    </reaction>
</comment>
<feature type="active site" evidence="19">
    <location>
        <position position="178"/>
    </location>
</feature>
<dbReference type="SUPFAM" id="SSF56059">
    <property type="entry name" value="Glutathione synthetase ATP-binding domain-like"/>
    <property type="match status" value="1"/>
</dbReference>
<evidence type="ECO:0000256" key="20">
    <source>
        <dbReference type="PIRSR" id="PIRSR039102-3"/>
    </source>
</evidence>
<dbReference type="PANTHER" id="PTHR23132">
    <property type="entry name" value="D-ALANINE--D-ALANINE LIGASE"/>
    <property type="match status" value="1"/>
</dbReference>
<comment type="cofactor">
    <cofactor evidence="20">
        <name>Mg(2+)</name>
        <dbReference type="ChEBI" id="CHEBI:18420"/>
    </cofactor>
    <cofactor evidence="20">
        <name>Mn(2+)</name>
        <dbReference type="ChEBI" id="CHEBI:29035"/>
    </cofactor>
    <text evidence="20">Binds 2 magnesium or manganese ions per subunit.</text>
</comment>
<keyword evidence="15 18" id="KW-0961">Cell wall biogenesis/degradation</keyword>
<evidence type="ECO:0000256" key="4">
    <source>
        <dbReference type="ARBA" id="ARBA00004752"/>
    </source>
</evidence>
<dbReference type="InterPro" id="IPR011761">
    <property type="entry name" value="ATP-grasp"/>
</dbReference>
<feature type="active site" evidence="19">
    <location>
        <position position="314"/>
    </location>
</feature>
<evidence type="ECO:0000256" key="6">
    <source>
        <dbReference type="ARBA" id="ARBA00022490"/>
    </source>
</evidence>
<keyword evidence="14 20" id="KW-0464">Manganese</keyword>
<dbReference type="GO" id="GO:0046872">
    <property type="term" value="F:metal ion binding"/>
    <property type="evidence" value="ECO:0007669"/>
    <property type="project" value="UniProtKB-KW"/>
</dbReference>
<dbReference type="Gene3D" id="3.30.470.20">
    <property type="entry name" value="ATP-grasp fold, B domain"/>
    <property type="match status" value="1"/>
</dbReference>
<dbReference type="InterPro" id="IPR013815">
    <property type="entry name" value="ATP_grasp_subdomain_1"/>
</dbReference>
<sequence length="360" mass="39014">MSKIKVGILFGGRSVEHEISLRSAANVYKYIDKDQFEVVLVGIDKNGAWHLGLEPGAEFPEKDTELALRLDPEKKVLVSGGKEHRLDLVFPVLHGTDGEDGAVQGLLKAMEIPCVGSGVLGSALCMDKIFSKKMLEAQGLPVAKYLVGQRNNRAGLSFETVKETLGMPVIVKPAVLGSSVGVSKVTDASSWEAALDEAYAYDDRVLVEEFITGRELECAVIGNADPVASAPGEVIITGAHDFYSFDAKYVDKASETKIPADVTASEDAQIRECSVQAYKTLACEDFARVDIFLSEQGKVYVNEINTIPGFTDISMFPALWANEGIDYPSLLTKLINMALERSGAENKSGTHFESSLNRDK</sequence>
<dbReference type="Pfam" id="PF07478">
    <property type="entry name" value="Dala_Dala_lig_C"/>
    <property type="match status" value="1"/>
</dbReference>
<evidence type="ECO:0000256" key="10">
    <source>
        <dbReference type="ARBA" id="ARBA00022840"/>
    </source>
</evidence>
<keyword evidence="9 21" id="KW-0547">Nucleotide-binding</keyword>
<feature type="domain" description="ATP-grasp" evidence="22">
    <location>
        <begin position="132"/>
        <end position="336"/>
    </location>
</feature>
<dbReference type="PIRSF" id="PIRSF039102">
    <property type="entry name" value="Ddl/VanB"/>
    <property type="match status" value="1"/>
</dbReference>
<comment type="pathway">
    <text evidence="4 18">Cell wall biogenesis; peptidoglycan biosynthesis.</text>
</comment>
<dbReference type="Proteomes" id="UP001348817">
    <property type="component" value="Chromosome"/>
</dbReference>
<accession>A0AAU9CLQ7</accession>
<evidence type="ECO:0000313" key="23">
    <source>
        <dbReference type="EMBL" id="BDD08862.1"/>
    </source>
</evidence>
<evidence type="ECO:0000256" key="3">
    <source>
        <dbReference type="ARBA" id="ARBA00004496"/>
    </source>
</evidence>
<proteinExistence type="inferred from homology"/>
<organism evidence="23 24">
    <name type="scientific">Fulvitalea axinellae</name>
    <dbReference type="NCBI Taxonomy" id="1182444"/>
    <lineage>
        <taxon>Bacteria</taxon>
        <taxon>Pseudomonadati</taxon>
        <taxon>Bacteroidota</taxon>
        <taxon>Cytophagia</taxon>
        <taxon>Cytophagales</taxon>
        <taxon>Persicobacteraceae</taxon>
        <taxon>Fulvitalea</taxon>
    </lineage>
</organism>
<dbReference type="EMBL" id="AP025314">
    <property type="protein sequence ID" value="BDD08862.1"/>
    <property type="molecule type" value="Genomic_DNA"/>
</dbReference>
<dbReference type="PROSITE" id="PS00844">
    <property type="entry name" value="DALA_DALA_LIGASE_2"/>
    <property type="match status" value="1"/>
</dbReference>
<comment type="function">
    <text evidence="2 18">Cell wall formation.</text>
</comment>